<gene>
    <name evidence="2" type="ORF">PMAYCL1PPCAC_14903</name>
</gene>
<feature type="non-terminal residue" evidence="2">
    <location>
        <position position="1"/>
    </location>
</feature>
<evidence type="ECO:0000256" key="1">
    <source>
        <dbReference type="SAM" id="Phobius"/>
    </source>
</evidence>
<name>A0AAN5CHX8_9BILA</name>
<dbReference type="Proteomes" id="UP001328107">
    <property type="component" value="Unassembled WGS sequence"/>
</dbReference>
<feature type="transmembrane region" description="Helical" evidence="1">
    <location>
        <begin position="77"/>
        <end position="98"/>
    </location>
</feature>
<organism evidence="2 3">
    <name type="scientific">Pristionchus mayeri</name>
    <dbReference type="NCBI Taxonomy" id="1317129"/>
    <lineage>
        <taxon>Eukaryota</taxon>
        <taxon>Metazoa</taxon>
        <taxon>Ecdysozoa</taxon>
        <taxon>Nematoda</taxon>
        <taxon>Chromadorea</taxon>
        <taxon>Rhabditida</taxon>
        <taxon>Rhabditina</taxon>
        <taxon>Diplogasteromorpha</taxon>
        <taxon>Diplogasteroidea</taxon>
        <taxon>Neodiplogasteridae</taxon>
        <taxon>Pristionchus</taxon>
    </lineage>
</organism>
<dbReference type="AlphaFoldDB" id="A0AAN5CHX8"/>
<feature type="transmembrane region" description="Helical" evidence="1">
    <location>
        <begin position="34"/>
        <end position="65"/>
    </location>
</feature>
<accession>A0AAN5CHX8</accession>
<proteinExistence type="predicted"/>
<sequence length="153" mass="16801">SLSVILLNSFIHLGAFLALTLDWNADNLHRCPSLATVISACTAIFGTLSGFYFVLTLGLFTTLTFHNFRRPVAKKTLALTSIATTGASLVVTCAGIVSLEVVLHSYGIEDPCMATVPYSPSLVIMLFSFLLNAVLFFISLKRWIRRRKEEIVS</sequence>
<feature type="transmembrane region" description="Helical" evidence="1">
    <location>
        <begin position="118"/>
        <end position="138"/>
    </location>
</feature>
<keyword evidence="1" id="KW-0472">Membrane</keyword>
<evidence type="ECO:0000313" key="2">
    <source>
        <dbReference type="EMBL" id="GMR44708.1"/>
    </source>
</evidence>
<protein>
    <submittedName>
        <fullName evidence="2">Uncharacterized protein</fullName>
    </submittedName>
</protein>
<comment type="caution">
    <text evidence="2">The sequence shown here is derived from an EMBL/GenBank/DDBJ whole genome shotgun (WGS) entry which is preliminary data.</text>
</comment>
<keyword evidence="1" id="KW-0812">Transmembrane</keyword>
<evidence type="ECO:0000313" key="3">
    <source>
        <dbReference type="Proteomes" id="UP001328107"/>
    </source>
</evidence>
<reference evidence="3" key="1">
    <citation type="submission" date="2022-10" db="EMBL/GenBank/DDBJ databases">
        <title>Genome assembly of Pristionchus species.</title>
        <authorList>
            <person name="Yoshida K."/>
            <person name="Sommer R.J."/>
        </authorList>
    </citation>
    <scope>NUCLEOTIDE SEQUENCE [LARGE SCALE GENOMIC DNA]</scope>
    <source>
        <strain evidence="3">RS5460</strain>
    </source>
</reference>
<keyword evidence="1" id="KW-1133">Transmembrane helix</keyword>
<keyword evidence="3" id="KW-1185">Reference proteome</keyword>
<dbReference type="EMBL" id="BTRK01000004">
    <property type="protein sequence ID" value="GMR44708.1"/>
    <property type="molecule type" value="Genomic_DNA"/>
</dbReference>